<dbReference type="EMBL" id="MU006563">
    <property type="protein sequence ID" value="KAF2750643.1"/>
    <property type="molecule type" value="Genomic_DNA"/>
</dbReference>
<organism evidence="2 3">
    <name type="scientific">Sporormia fimetaria CBS 119925</name>
    <dbReference type="NCBI Taxonomy" id="1340428"/>
    <lineage>
        <taxon>Eukaryota</taxon>
        <taxon>Fungi</taxon>
        <taxon>Dikarya</taxon>
        <taxon>Ascomycota</taxon>
        <taxon>Pezizomycotina</taxon>
        <taxon>Dothideomycetes</taxon>
        <taxon>Pleosporomycetidae</taxon>
        <taxon>Pleosporales</taxon>
        <taxon>Sporormiaceae</taxon>
        <taxon>Sporormia</taxon>
    </lineage>
</organism>
<name>A0A6A6VKJ1_9PLEO</name>
<gene>
    <name evidence="2" type="ORF">M011DRAFT_523636</name>
</gene>
<evidence type="ECO:0000313" key="2">
    <source>
        <dbReference type="EMBL" id="KAF2750643.1"/>
    </source>
</evidence>
<dbReference type="AlphaFoldDB" id="A0A6A6VKJ1"/>
<keyword evidence="3" id="KW-1185">Reference proteome</keyword>
<dbReference type="OrthoDB" id="3791893at2759"/>
<protein>
    <submittedName>
        <fullName evidence="2">Uncharacterized protein</fullName>
    </submittedName>
</protein>
<reference evidence="2" key="1">
    <citation type="journal article" date="2020" name="Stud. Mycol.">
        <title>101 Dothideomycetes genomes: a test case for predicting lifestyles and emergence of pathogens.</title>
        <authorList>
            <person name="Haridas S."/>
            <person name="Albert R."/>
            <person name="Binder M."/>
            <person name="Bloem J."/>
            <person name="Labutti K."/>
            <person name="Salamov A."/>
            <person name="Andreopoulos B."/>
            <person name="Baker S."/>
            <person name="Barry K."/>
            <person name="Bills G."/>
            <person name="Bluhm B."/>
            <person name="Cannon C."/>
            <person name="Castanera R."/>
            <person name="Culley D."/>
            <person name="Daum C."/>
            <person name="Ezra D."/>
            <person name="Gonzalez J."/>
            <person name="Henrissat B."/>
            <person name="Kuo A."/>
            <person name="Liang C."/>
            <person name="Lipzen A."/>
            <person name="Lutzoni F."/>
            <person name="Magnuson J."/>
            <person name="Mondo S."/>
            <person name="Nolan M."/>
            <person name="Ohm R."/>
            <person name="Pangilinan J."/>
            <person name="Park H.-J."/>
            <person name="Ramirez L."/>
            <person name="Alfaro M."/>
            <person name="Sun H."/>
            <person name="Tritt A."/>
            <person name="Yoshinaga Y."/>
            <person name="Zwiers L.-H."/>
            <person name="Turgeon B."/>
            <person name="Goodwin S."/>
            <person name="Spatafora J."/>
            <person name="Crous P."/>
            <person name="Grigoriev I."/>
        </authorList>
    </citation>
    <scope>NUCLEOTIDE SEQUENCE</scope>
    <source>
        <strain evidence="2">CBS 119925</strain>
    </source>
</reference>
<dbReference type="Proteomes" id="UP000799440">
    <property type="component" value="Unassembled WGS sequence"/>
</dbReference>
<feature type="compositionally biased region" description="Polar residues" evidence="1">
    <location>
        <begin position="42"/>
        <end position="56"/>
    </location>
</feature>
<proteinExistence type="predicted"/>
<feature type="region of interest" description="Disordered" evidence="1">
    <location>
        <begin position="42"/>
        <end position="88"/>
    </location>
</feature>
<evidence type="ECO:0000313" key="3">
    <source>
        <dbReference type="Proteomes" id="UP000799440"/>
    </source>
</evidence>
<evidence type="ECO:0000256" key="1">
    <source>
        <dbReference type="SAM" id="MobiDB-lite"/>
    </source>
</evidence>
<accession>A0A6A6VKJ1</accession>
<sequence>MADACGQLYFERLARGNTPHFPQPVIMTSAFDERSLLNSPYAASQSSLSGPFTSEQPGAYPTQQEHHHHLHQRLGSGGHRTRPSSTHSARHTFINPHVRSASIPSATQTPSAAVMKEAMGLLPWCTTNFRLANEQAIALSDVGGSLKEVMLVALAARVDEAAREAMELALGAEAAAGVVEFFSAEFVMD</sequence>